<reference evidence="1 2" key="1">
    <citation type="submission" date="2018-09" db="EMBL/GenBank/DDBJ databases">
        <title>The draft genome of Acinetobacter spp. strains.</title>
        <authorList>
            <person name="Qin J."/>
            <person name="Feng Y."/>
            <person name="Zong Z."/>
        </authorList>
    </citation>
    <scope>NUCLEOTIDE SEQUENCE [LARGE SCALE GENOMIC DNA]</scope>
    <source>
        <strain evidence="1 2">WCHAc060096</strain>
    </source>
</reference>
<sequence>MRFFCLGCLGFTTTVFADPDPSQYQQFIPKHWKIIETVRGDLNRDGKEDIVLVIEENDPKNILSNDGLGSPELNTNPRTLLVLFKTTHGYQLISTNPYLPSENDAESPCLADPLEEGNIKISKGILKINLNHWLSCGSWYVTNNTFSFRYQDLGFKLIGFDQMSFHRASGEESTLSINFSTGKLKKITGENEFEETEQPIKTQWQTLRHHYNLKLEQINFKEPPEFK</sequence>
<name>A0A3A8EF02_9GAMM</name>
<accession>A0A3A8EF02</accession>
<protein>
    <recommendedName>
        <fullName evidence="3">VCBS repeat-containing protein</fullName>
    </recommendedName>
</protein>
<proteinExistence type="predicted"/>
<organism evidence="1 2">
    <name type="scientific">Acinetobacter guerrae</name>
    <dbReference type="NCBI Taxonomy" id="1843371"/>
    <lineage>
        <taxon>Bacteria</taxon>
        <taxon>Pseudomonadati</taxon>
        <taxon>Pseudomonadota</taxon>
        <taxon>Gammaproteobacteria</taxon>
        <taxon>Moraxellales</taxon>
        <taxon>Moraxellaceae</taxon>
        <taxon>Acinetobacter</taxon>
    </lineage>
</organism>
<keyword evidence="2" id="KW-1185">Reference proteome</keyword>
<dbReference type="Proteomes" id="UP000269001">
    <property type="component" value="Unassembled WGS sequence"/>
</dbReference>
<evidence type="ECO:0008006" key="3">
    <source>
        <dbReference type="Google" id="ProtNLM"/>
    </source>
</evidence>
<evidence type="ECO:0000313" key="1">
    <source>
        <dbReference type="EMBL" id="RKG32668.1"/>
    </source>
</evidence>
<comment type="caution">
    <text evidence="1">The sequence shown here is derived from an EMBL/GenBank/DDBJ whole genome shotgun (WGS) entry which is preliminary data.</text>
</comment>
<evidence type="ECO:0000313" key="2">
    <source>
        <dbReference type="Proteomes" id="UP000269001"/>
    </source>
</evidence>
<gene>
    <name evidence="1" type="ORF">D7V21_10830</name>
</gene>
<dbReference type="EMBL" id="RAXU01000013">
    <property type="protein sequence ID" value="RKG32668.1"/>
    <property type="molecule type" value="Genomic_DNA"/>
</dbReference>
<dbReference type="AlphaFoldDB" id="A0A3A8EF02"/>